<keyword evidence="2" id="KW-0677">Repeat</keyword>
<evidence type="ECO:0000256" key="2">
    <source>
        <dbReference type="ARBA" id="ARBA00022737"/>
    </source>
</evidence>
<evidence type="ECO:0000313" key="4">
    <source>
        <dbReference type="Proteomes" id="UP000499080"/>
    </source>
</evidence>
<sequence>MFPMFFPTAVALNGYIYAKGYDYDVVRTNCIIMVQVYDPSSDRWSFVSAPRLTKLEIITAIAYREHLYPICGEILCCSPGSIENYCPVKDVWIPMPDLPVPYLAPRAIVLNDVLIVHEADLGRIILDETSSPVSWNPENRNWHIIQESSPLHMIQLFKFCTITVLNVLKRIAKRNRQQSHNFVKSPLA</sequence>
<keyword evidence="1" id="KW-0880">Kelch repeat</keyword>
<protein>
    <submittedName>
        <fullName evidence="3">Uncharacterized protein</fullName>
    </submittedName>
</protein>
<dbReference type="SUPFAM" id="SSF117281">
    <property type="entry name" value="Kelch motif"/>
    <property type="match status" value="1"/>
</dbReference>
<comment type="caution">
    <text evidence="3">The sequence shown here is derived from an EMBL/GenBank/DDBJ whole genome shotgun (WGS) entry which is preliminary data.</text>
</comment>
<dbReference type="Proteomes" id="UP000499080">
    <property type="component" value="Unassembled WGS sequence"/>
</dbReference>
<dbReference type="Gene3D" id="2.120.10.80">
    <property type="entry name" value="Kelch-type beta propeller"/>
    <property type="match status" value="1"/>
</dbReference>
<proteinExistence type="predicted"/>
<evidence type="ECO:0000256" key="1">
    <source>
        <dbReference type="ARBA" id="ARBA00022441"/>
    </source>
</evidence>
<evidence type="ECO:0000313" key="3">
    <source>
        <dbReference type="EMBL" id="GBN09313.1"/>
    </source>
</evidence>
<organism evidence="3 4">
    <name type="scientific">Araneus ventricosus</name>
    <name type="common">Orbweaver spider</name>
    <name type="synonym">Epeira ventricosa</name>
    <dbReference type="NCBI Taxonomy" id="182803"/>
    <lineage>
        <taxon>Eukaryota</taxon>
        <taxon>Metazoa</taxon>
        <taxon>Ecdysozoa</taxon>
        <taxon>Arthropoda</taxon>
        <taxon>Chelicerata</taxon>
        <taxon>Arachnida</taxon>
        <taxon>Araneae</taxon>
        <taxon>Araneomorphae</taxon>
        <taxon>Entelegynae</taxon>
        <taxon>Araneoidea</taxon>
        <taxon>Araneidae</taxon>
        <taxon>Araneus</taxon>
    </lineage>
</organism>
<name>A0A4Y2L659_ARAVE</name>
<gene>
    <name evidence="3" type="ORF">AVEN_9150_1</name>
</gene>
<dbReference type="EMBL" id="BGPR01005343">
    <property type="protein sequence ID" value="GBN09313.1"/>
    <property type="molecule type" value="Genomic_DNA"/>
</dbReference>
<dbReference type="InterPro" id="IPR015915">
    <property type="entry name" value="Kelch-typ_b-propeller"/>
</dbReference>
<dbReference type="OrthoDB" id="45365at2759"/>
<accession>A0A4Y2L659</accession>
<dbReference type="AlphaFoldDB" id="A0A4Y2L659"/>
<reference evidence="3 4" key="1">
    <citation type="journal article" date="2019" name="Sci. Rep.">
        <title>Orb-weaving spider Araneus ventricosus genome elucidates the spidroin gene catalogue.</title>
        <authorList>
            <person name="Kono N."/>
            <person name="Nakamura H."/>
            <person name="Ohtoshi R."/>
            <person name="Moran D.A.P."/>
            <person name="Shinohara A."/>
            <person name="Yoshida Y."/>
            <person name="Fujiwara M."/>
            <person name="Mori M."/>
            <person name="Tomita M."/>
            <person name="Arakawa K."/>
        </authorList>
    </citation>
    <scope>NUCLEOTIDE SEQUENCE [LARGE SCALE GENOMIC DNA]</scope>
</reference>
<dbReference type="PANTHER" id="PTHR24412">
    <property type="entry name" value="KELCH PROTEIN"/>
    <property type="match status" value="1"/>
</dbReference>
<dbReference type="PANTHER" id="PTHR24412:SF489">
    <property type="entry name" value="RING FINGER DOMAIN AND KELCH REPEAT-CONTAINING PROTEIN DDB_G0271372"/>
    <property type="match status" value="1"/>
</dbReference>
<keyword evidence="4" id="KW-1185">Reference proteome</keyword>